<name>A0A7S4J0A5_9STRA</name>
<evidence type="ECO:0000256" key="4">
    <source>
        <dbReference type="SAM" id="MobiDB-lite"/>
    </source>
</evidence>
<dbReference type="InterPro" id="IPR003593">
    <property type="entry name" value="AAA+_ATPase"/>
</dbReference>
<evidence type="ECO:0000256" key="3">
    <source>
        <dbReference type="ARBA" id="ARBA00022840"/>
    </source>
</evidence>
<evidence type="ECO:0000256" key="1">
    <source>
        <dbReference type="ARBA" id="ARBA00022737"/>
    </source>
</evidence>
<keyword evidence="1" id="KW-0677">Repeat</keyword>
<dbReference type="PANTHER" id="PTHR19211:SF14">
    <property type="entry name" value="ATP-BINDING CASSETTE SUB-FAMILY F MEMBER 1"/>
    <property type="match status" value="1"/>
</dbReference>
<organism evidence="6">
    <name type="scientific">Odontella aurita</name>
    <dbReference type="NCBI Taxonomy" id="265563"/>
    <lineage>
        <taxon>Eukaryota</taxon>
        <taxon>Sar</taxon>
        <taxon>Stramenopiles</taxon>
        <taxon>Ochrophyta</taxon>
        <taxon>Bacillariophyta</taxon>
        <taxon>Mediophyceae</taxon>
        <taxon>Biddulphiophycidae</taxon>
        <taxon>Eupodiscales</taxon>
        <taxon>Odontellaceae</taxon>
        <taxon>Odontella</taxon>
    </lineage>
</organism>
<sequence length="887" mass="97525">MRHNRAALTDTKKSTALTGYDDTMKGSMQHSTQVSRLQSTQDMVREIVVSGAPRHFLEDEESIQYLCSLIASDDGPRDRNDIAELVNLFFGGGVDDPGEASASAFANITCQITQLLREKNGDGHRGHSDAIDQDAVTDPLIKSSRRFLQEAQGNLDHFEEEESRRINKAEARKKRQQEKRAARQQKRSLRKKKIHSVNANSANSSPEEAGPSAATSVEVLSTKDLEDLDDHSGAWEQVKKEGGKWGGRGYGGRGLRSHTNTASNIHLCGVSLLFSGNELLQNATIQITAGHRYGLIGRNGVGKSTLLRRLANKNVPGFPLDVQVMLVKQQVDGGPKSTLEVLLGADKERSSLLAEQSRLEENIELVDEASSNRLDEIVERLSVVACELEAIEADKAEERALDVLKGLRFTREMIDGPTSNLSGGWRMRLALAKALFVPCDLLLLDEPSNHLDLEALIWLQDHLISLASAVIIVSHDRAFLDGVCTDIINFEHKKLKYFVGDFSSYEQQREETAARHAQILDASERQRAKAVSFIEQQKKATSDPKKQRQAKMIKEKKLERIGNYREDGKKYKTRSLKKLSEDYLRTAEKVIIEADEPVIKLKLTDPTWPPGVSPGSALLKMESLSFSYSVGGKGLLQNISLDVNRGSKIAVVGSNGQGKSTLIKIMTGDLCCSSKSLSFNGELWRHPCLRIGHVTQHHVEELDEFAGLTVLQYAEQILLAGSACSDITKSAAGNIRQYLGAFGLGGKHANRPIGTLSGGERMRLCFCTVLAEQPHVLLLDEPSNHCDLETLDGLSAALGKFQGAVVVISHNQGFLSGFCKELWVVQSGGIDVRHGDTQSFDEIFLQYRSEVISSADARISSRENRARMAKKAQKQRAGAVGSSGFVV</sequence>
<dbReference type="InterPro" id="IPR027417">
    <property type="entry name" value="P-loop_NTPase"/>
</dbReference>
<evidence type="ECO:0000256" key="2">
    <source>
        <dbReference type="ARBA" id="ARBA00022741"/>
    </source>
</evidence>
<dbReference type="PANTHER" id="PTHR19211">
    <property type="entry name" value="ATP-BINDING TRANSPORT PROTEIN-RELATED"/>
    <property type="match status" value="1"/>
</dbReference>
<accession>A0A7S4J0A5</accession>
<dbReference type="PROSITE" id="PS00211">
    <property type="entry name" value="ABC_TRANSPORTER_1"/>
    <property type="match status" value="2"/>
</dbReference>
<proteinExistence type="predicted"/>
<dbReference type="Gene3D" id="3.40.50.300">
    <property type="entry name" value="P-loop containing nucleotide triphosphate hydrolases"/>
    <property type="match status" value="3"/>
</dbReference>
<feature type="domain" description="ABC transporter" evidence="5">
    <location>
        <begin position="619"/>
        <end position="852"/>
    </location>
</feature>
<dbReference type="GO" id="GO:0016887">
    <property type="term" value="F:ATP hydrolysis activity"/>
    <property type="evidence" value="ECO:0007669"/>
    <property type="project" value="InterPro"/>
</dbReference>
<feature type="compositionally biased region" description="Basic residues" evidence="4">
    <location>
        <begin position="171"/>
        <end position="195"/>
    </location>
</feature>
<reference evidence="6" key="1">
    <citation type="submission" date="2021-01" db="EMBL/GenBank/DDBJ databases">
        <authorList>
            <person name="Corre E."/>
            <person name="Pelletier E."/>
            <person name="Niang G."/>
            <person name="Scheremetjew M."/>
            <person name="Finn R."/>
            <person name="Kale V."/>
            <person name="Holt S."/>
            <person name="Cochrane G."/>
            <person name="Meng A."/>
            <person name="Brown T."/>
            <person name="Cohen L."/>
        </authorList>
    </citation>
    <scope>NUCLEOTIDE SEQUENCE</scope>
    <source>
        <strain evidence="6">Isolate 1302-5</strain>
    </source>
</reference>
<keyword evidence="2" id="KW-0547">Nucleotide-binding</keyword>
<dbReference type="FunFam" id="3.40.50.300:FF:000011">
    <property type="entry name" value="Putative ABC transporter ATP-binding component"/>
    <property type="match status" value="1"/>
</dbReference>
<dbReference type="SMART" id="SM00382">
    <property type="entry name" value="AAA"/>
    <property type="match status" value="2"/>
</dbReference>
<dbReference type="GO" id="GO:0005524">
    <property type="term" value="F:ATP binding"/>
    <property type="evidence" value="ECO:0007669"/>
    <property type="project" value="UniProtKB-KW"/>
</dbReference>
<feature type="domain" description="ABC transporter" evidence="5">
    <location>
        <begin position="265"/>
        <end position="517"/>
    </location>
</feature>
<dbReference type="PROSITE" id="PS50893">
    <property type="entry name" value="ABC_TRANSPORTER_2"/>
    <property type="match status" value="2"/>
</dbReference>
<feature type="compositionally biased region" description="Polar residues" evidence="4">
    <location>
        <begin position="197"/>
        <end position="206"/>
    </location>
</feature>
<dbReference type="AlphaFoldDB" id="A0A7S4J0A5"/>
<dbReference type="CDD" id="cd03221">
    <property type="entry name" value="ABCF_EF-3"/>
    <property type="match status" value="2"/>
</dbReference>
<dbReference type="EMBL" id="HBKQ01027070">
    <property type="protein sequence ID" value="CAE2245124.1"/>
    <property type="molecule type" value="Transcribed_RNA"/>
</dbReference>
<dbReference type="InterPro" id="IPR050611">
    <property type="entry name" value="ABCF"/>
</dbReference>
<protein>
    <recommendedName>
        <fullName evidence="5">ABC transporter domain-containing protein</fullName>
    </recommendedName>
</protein>
<feature type="region of interest" description="Disordered" evidence="4">
    <location>
        <begin position="152"/>
        <end position="215"/>
    </location>
</feature>
<evidence type="ECO:0000259" key="5">
    <source>
        <dbReference type="PROSITE" id="PS50893"/>
    </source>
</evidence>
<dbReference type="Pfam" id="PF00005">
    <property type="entry name" value="ABC_tran"/>
    <property type="match status" value="2"/>
</dbReference>
<dbReference type="InterPro" id="IPR017871">
    <property type="entry name" value="ABC_transporter-like_CS"/>
</dbReference>
<dbReference type="SUPFAM" id="SSF52540">
    <property type="entry name" value="P-loop containing nucleoside triphosphate hydrolases"/>
    <property type="match status" value="2"/>
</dbReference>
<keyword evidence="3" id="KW-0067">ATP-binding</keyword>
<dbReference type="InterPro" id="IPR003439">
    <property type="entry name" value="ABC_transporter-like_ATP-bd"/>
</dbReference>
<evidence type="ECO:0000313" key="6">
    <source>
        <dbReference type="EMBL" id="CAE2245124.1"/>
    </source>
</evidence>
<gene>
    <name evidence="6" type="ORF">OAUR00152_LOCUS18343</name>
</gene>